<organism evidence="13">
    <name type="scientific">Lepeophtheirus salmonis</name>
    <name type="common">Salmon louse</name>
    <name type="synonym">Caligus salmonis</name>
    <dbReference type="NCBI Taxonomy" id="72036"/>
    <lineage>
        <taxon>Eukaryota</taxon>
        <taxon>Metazoa</taxon>
        <taxon>Ecdysozoa</taxon>
        <taxon>Arthropoda</taxon>
        <taxon>Crustacea</taxon>
        <taxon>Multicrustacea</taxon>
        <taxon>Hexanauplia</taxon>
        <taxon>Copepoda</taxon>
        <taxon>Siphonostomatoida</taxon>
        <taxon>Caligidae</taxon>
        <taxon>Lepeophtheirus</taxon>
    </lineage>
</organism>
<evidence type="ECO:0000256" key="5">
    <source>
        <dbReference type="ARBA" id="ARBA00022692"/>
    </source>
</evidence>
<evidence type="ECO:0000256" key="3">
    <source>
        <dbReference type="ARBA" id="ARBA00022448"/>
    </source>
</evidence>
<keyword evidence="6" id="KW-0303">Gap junction</keyword>
<keyword evidence="11 12" id="KW-0407">Ion channel</keyword>
<sequence length="362" mass="42264">MFDVFGSVKILIKIDTICIDNNIFRLHYKATVILLIICSLLVTCRQYIGDPIDCIVEEIPPNVMDTYCWIHSTFSVPEHDKGVNGKDIPHRGIGPESSKEPYRYHKYYQWVCFTLFFQAILFYLPRYLWKIWEGGKMSVLVQEMNIPILDNDIKADRIRLLVDYFSVNRFNHQFYTLKFFFCELLNFINVISQIFFTDFFLGGQFTTYGSEVLSMTELEPDQRSDPLSRVFPKMTKCTFHKFGPSGTIEKFDGLCVLPLNIINEKIYVFLWFWFIIVSVITGMHVIYRILTIVVPQLRVILLRATARLSSAEKIQHLGDFFSLGDWFVLYQLGKNIDPLIYKEFIDKLEKAINGRTTSSAFA</sequence>
<dbReference type="AlphaFoldDB" id="A0A0K2UID2"/>
<dbReference type="PANTHER" id="PTHR11893:SF43">
    <property type="entry name" value="INNEXIN INX4-RELATED"/>
    <property type="match status" value="1"/>
</dbReference>
<dbReference type="GO" id="GO:0005921">
    <property type="term" value="C:gap junction"/>
    <property type="evidence" value="ECO:0007669"/>
    <property type="project" value="UniProtKB-SubCell"/>
</dbReference>
<keyword evidence="4" id="KW-1003">Cell membrane</keyword>
<evidence type="ECO:0000256" key="7">
    <source>
        <dbReference type="ARBA" id="ARBA00022949"/>
    </source>
</evidence>
<gene>
    <name evidence="13" type="primary">Dana\GF20357</name>
    <name evidence="12" type="synonym">inx</name>
</gene>
<protein>
    <recommendedName>
        <fullName evidence="12">Innexin</fullName>
    </recommendedName>
</protein>
<evidence type="ECO:0000256" key="12">
    <source>
        <dbReference type="RuleBase" id="RU010713"/>
    </source>
</evidence>
<feature type="transmembrane region" description="Helical" evidence="12">
    <location>
        <begin position="266"/>
        <end position="290"/>
    </location>
</feature>
<dbReference type="GO" id="GO:0005886">
    <property type="term" value="C:plasma membrane"/>
    <property type="evidence" value="ECO:0007669"/>
    <property type="project" value="UniProtKB-SubCell"/>
</dbReference>
<keyword evidence="10 12" id="KW-0472">Membrane</keyword>
<dbReference type="OrthoDB" id="5867527at2759"/>
<dbReference type="GO" id="GO:0034220">
    <property type="term" value="P:monoatomic ion transmembrane transport"/>
    <property type="evidence" value="ECO:0007669"/>
    <property type="project" value="UniProtKB-KW"/>
</dbReference>
<evidence type="ECO:0000256" key="2">
    <source>
        <dbReference type="ARBA" id="ARBA00004651"/>
    </source>
</evidence>
<dbReference type="GO" id="GO:0007602">
    <property type="term" value="P:phototransduction"/>
    <property type="evidence" value="ECO:0007669"/>
    <property type="project" value="TreeGrafter"/>
</dbReference>
<dbReference type="PRINTS" id="PR01262">
    <property type="entry name" value="INNEXIN"/>
</dbReference>
<keyword evidence="8 12" id="KW-1133">Transmembrane helix</keyword>
<dbReference type="PROSITE" id="PS51013">
    <property type="entry name" value="PANNEXIN"/>
    <property type="match status" value="1"/>
</dbReference>
<dbReference type="GO" id="GO:0005243">
    <property type="term" value="F:gap junction channel activity"/>
    <property type="evidence" value="ECO:0007669"/>
    <property type="project" value="TreeGrafter"/>
</dbReference>
<feature type="transmembrane region" description="Helical" evidence="12">
    <location>
        <begin position="107"/>
        <end position="129"/>
    </location>
</feature>
<dbReference type="Pfam" id="PF00876">
    <property type="entry name" value="Innexin"/>
    <property type="match status" value="1"/>
</dbReference>
<evidence type="ECO:0000256" key="4">
    <source>
        <dbReference type="ARBA" id="ARBA00022475"/>
    </source>
</evidence>
<proteinExistence type="inferred from homology"/>
<keyword evidence="9 12" id="KW-0406">Ion transport</keyword>
<dbReference type="PANTHER" id="PTHR11893">
    <property type="entry name" value="INNEXIN"/>
    <property type="match status" value="1"/>
</dbReference>
<evidence type="ECO:0000256" key="10">
    <source>
        <dbReference type="ARBA" id="ARBA00023136"/>
    </source>
</evidence>
<keyword evidence="3 12" id="KW-0813">Transport</keyword>
<comment type="subcellular location">
    <subcellularLocation>
        <location evidence="1">Cell junction</location>
        <location evidence="1">Gap junction</location>
    </subcellularLocation>
    <subcellularLocation>
        <location evidence="2 12">Cell membrane</location>
        <topology evidence="2 12">Multi-pass membrane protein</topology>
    </subcellularLocation>
</comment>
<evidence type="ECO:0000256" key="9">
    <source>
        <dbReference type="ARBA" id="ARBA00023065"/>
    </source>
</evidence>
<name>A0A0K2UID2_LEPSM</name>
<accession>A0A0K2UID2</accession>
<comment type="similarity">
    <text evidence="12">Belongs to the pannexin family.</text>
</comment>
<evidence type="ECO:0000256" key="1">
    <source>
        <dbReference type="ARBA" id="ARBA00004610"/>
    </source>
</evidence>
<reference evidence="13" key="1">
    <citation type="submission" date="2014-05" db="EMBL/GenBank/DDBJ databases">
        <authorList>
            <person name="Chronopoulou M."/>
        </authorList>
    </citation>
    <scope>NUCLEOTIDE SEQUENCE</scope>
    <source>
        <tissue evidence="13">Whole organism</tissue>
    </source>
</reference>
<keyword evidence="5 12" id="KW-0812">Transmembrane</keyword>
<feature type="transmembrane region" description="Helical" evidence="12">
    <location>
        <begin position="30"/>
        <end position="48"/>
    </location>
</feature>
<keyword evidence="7" id="KW-0965">Cell junction</keyword>
<evidence type="ECO:0000313" key="13">
    <source>
        <dbReference type="EMBL" id="CDW37963.1"/>
    </source>
</evidence>
<dbReference type="EMBL" id="HACA01020602">
    <property type="protein sequence ID" value="CDW37963.1"/>
    <property type="molecule type" value="Transcribed_RNA"/>
</dbReference>
<feature type="transmembrane region" description="Helical" evidence="12">
    <location>
        <begin position="175"/>
        <end position="196"/>
    </location>
</feature>
<comment type="function">
    <text evidence="12">Structural component of the gap junctions.</text>
</comment>
<evidence type="ECO:0000256" key="11">
    <source>
        <dbReference type="ARBA" id="ARBA00023303"/>
    </source>
</evidence>
<dbReference type="InterPro" id="IPR000990">
    <property type="entry name" value="Innexin"/>
</dbReference>
<evidence type="ECO:0000256" key="8">
    <source>
        <dbReference type="ARBA" id="ARBA00022989"/>
    </source>
</evidence>
<evidence type="ECO:0000256" key="6">
    <source>
        <dbReference type="ARBA" id="ARBA00022868"/>
    </source>
</evidence>